<accession>X0UH93</accession>
<dbReference type="EMBL" id="BARS01013884">
    <property type="protein sequence ID" value="GAF87890.1"/>
    <property type="molecule type" value="Genomic_DNA"/>
</dbReference>
<reference evidence="2" key="1">
    <citation type="journal article" date="2014" name="Front. Microbiol.">
        <title>High frequency of phylogenetically diverse reductive dehalogenase-homologous genes in deep subseafloor sedimentary metagenomes.</title>
        <authorList>
            <person name="Kawai M."/>
            <person name="Futagami T."/>
            <person name="Toyoda A."/>
            <person name="Takaki Y."/>
            <person name="Nishi S."/>
            <person name="Hori S."/>
            <person name="Arai W."/>
            <person name="Tsubouchi T."/>
            <person name="Morono Y."/>
            <person name="Uchiyama I."/>
            <person name="Ito T."/>
            <person name="Fujiyama A."/>
            <person name="Inagaki F."/>
            <person name="Takami H."/>
        </authorList>
    </citation>
    <scope>NUCLEOTIDE SEQUENCE</scope>
    <source>
        <strain evidence="2">Expedition CK06-06</strain>
    </source>
</reference>
<feature type="region of interest" description="Disordered" evidence="1">
    <location>
        <begin position="40"/>
        <end position="64"/>
    </location>
</feature>
<name>X0UH93_9ZZZZ</name>
<gene>
    <name evidence="2" type="ORF">S01H1_23805</name>
</gene>
<feature type="compositionally biased region" description="Basic and acidic residues" evidence="1">
    <location>
        <begin position="50"/>
        <end position="64"/>
    </location>
</feature>
<evidence type="ECO:0000313" key="2">
    <source>
        <dbReference type="EMBL" id="GAF87890.1"/>
    </source>
</evidence>
<proteinExistence type="predicted"/>
<sequence length="64" mass="7391">GATPTSHNYYSETNLHVVWHTKNRLPLLAPTVEPATQRVFSPRHHGRGTAQDRLKRITRYDDEP</sequence>
<organism evidence="2">
    <name type="scientific">marine sediment metagenome</name>
    <dbReference type="NCBI Taxonomy" id="412755"/>
    <lineage>
        <taxon>unclassified sequences</taxon>
        <taxon>metagenomes</taxon>
        <taxon>ecological metagenomes</taxon>
    </lineage>
</organism>
<feature type="non-terminal residue" evidence="2">
    <location>
        <position position="1"/>
    </location>
</feature>
<evidence type="ECO:0000256" key="1">
    <source>
        <dbReference type="SAM" id="MobiDB-lite"/>
    </source>
</evidence>
<protein>
    <submittedName>
        <fullName evidence="2">Uncharacterized protein</fullName>
    </submittedName>
</protein>
<dbReference type="AlphaFoldDB" id="X0UH93"/>
<comment type="caution">
    <text evidence="2">The sequence shown here is derived from an EMBL/GenBank/DDBJ whole genome shotgun (WGS) entry which is preliminary data.</text>
</comment>